<dbReference type="NCBIfam" id="NF040535">
    <property type="entry name" value="LiaF_C_term"/>
    <property type="match status" value="1"/>
</dbReference>
<comment type="caution">
    <text evidence="3">The sequence shown here is derived from an EMBL/GenBank/DDBJ whole genome shotgun (WGS) entry which is preliminary data.</text>
</comment>
<dbReference type="Pfam" id="PF09922">
    <property type="entry name" value="LiaF-like_C"/>
    <property type="match status" value="1"/>
</dbReference>
<dbReference type="GO" id="GO:0016020">
    <property type="term" value="C:membrane"/>
    <property type="evidence" value="ECO:0007669"/>
    <property type="project" value="InterPro"/>
</dbReference>
<keyword evidence="1" id="KW-0472">Membrane</keyword>
<evidence type="ECO:0000313" key="3">
    <source>
        <dbReference type="EMBL" id="RPA57045.1"/>
    </source>
</evidence>
<accession>A0A3N4G3U8</accession>
<name>A0A3N4G3U8_9LACT</name>
<feature type="transmembrane region" description="Helical" evidence="1">
    <location>
        <begin position="80"/>
        <end position="97"/>
    </location>
</feature>
<keyword evidence="1" id="KW-1133">Transmembrane helix</keyword>
<evidence type="ECO:0000259" key="2">
    <source>
        <dbReference type="Pfam" id="PF09922"/>
    </source>
</evidence>
<feature type="transmembrane region" description="Helical" evidence="1">
    <location>
        <begin position="5"/>
        <end position="21"/>
    </location>
</feature>
<sequence length="249" mass="28757">MKNRYLIFACFAALIVITGLFSLPQNIFWFALGCLLLAIAERVKLHEQQNNQNRRLENMLLVLTGCFFIFMSIITLKYVSGIIVTLVAIALFYYTFVKTQDHKELDKLVVRQTKIVAPEEGKKDDKPFMQFEELFNKDRFGETTYAWEDTEMYYLYANSFIDFGSTIVPLGTNVVVINQVFGQTKLIVPEGVGLSLHANGFRSEVSWNGDISVLNNERRNFQTEEYVNANRKIYLQISQGWGRIEVIFL</sequence>
<proteinExistence type="predicted"/>
<reference evidence="3 4" key="1">
    <citation type="submission" date="2018-11" db="EMBL/GenBank/DDBJ databases">
        <title>Aerococcus sp. SJQ22, whole genome shotgun sequence.</title>
        <authorList>
            <person name="Sun L."/>
            <person name="Gao X."/>
            <person name="Chen W."/>
            <person name="Huang K."/>
        </authorList>
    </citation>
    <scope>NUCLEOTIDE SEQUENCE [LARGE SCALE GENOMIC DNA]</scope>
    <source>
        <strain evidence="3 4">SJQ22</strain>
    </source>
</reference>
<evidence type="ECO:0000256" key="1">
    <source>
        <dbReference type="SAM" id="Phobius"/>
    </source>
</evidence>
<dbReference type="AlphaFoldDB" id="A0A3N4G3U8"/>
<dbReference type="PIRSF" id="PIRSF031509">
    <property type="entry name" value="Cell_wall_LiaF/YvqF"/>
    <property type="match status" value="1"/>
</dbReference>
<feature type="transmembrane region" description="Helical" evidence="1">
    <location>
        <begin position="56"/>
        <end position="74"/>
    </location>
</feature>
<feature type="transmembrane region" description="Helical" evidence="1">
    <location>
        <begin position="27"/>
        <end position="44"/>
    </location>
</feature>
<dbReference type="InterPro" id="IPR016975">
    <property type="entry name" value="Cell_wall_LiaF"/>
</dbReference>
<organism evidence="3 4">
    <name type="scientific">Aerococcus agrisoli</name>
    <dbReference type="NCBI Taxonomy" id="2487350"/>
    <lineage>
        <taxon>Bacteria</taxon>
        <taxon>Bacillati</taxon>
        <taxon>Bacillota</taxon>
        <taxon>Bacilli</taxon>
        <taxon>Lactobacillales</taxon>
        <taxon>Aerococcaceae</taxon>
        <taxon>Aerococcus</taxon>
    </lineage>
</organism>
<protein>
    <recommendedName>
        <fullName evidence="2">Cell wall-active antibiotics response LiaF-like C-terminal domain-containing protein</fullName>
    </recommendedName>
</protein>
<keyword evidence="4" id="KW-1185">Reference proteome</keyword>
<keyword evidence="1" id="KW-0812">Transmembrane</keyword>
<dbReference type="PROSITE" id="PS51257">
    <property type="entry name" value="PROKAR_LIPOPROTEIN"/>
    <property type="match status" value="1"/>
</dbReference>
<evidence type="ECO:0000313" key="4">
    <source>
        <dbReference type="Proteomes" id="UP000273977"/>
    </source>
</evidence>
<feature type="domain" description="Cell wall-active antibiotics response LiaF-like C-terminal" evidence="2">
    <location>
        <begin position="135"/>
        <end position="246"/>
    </location>
</feature>
<gene>
    <name evidence="3" type="ORF">EF384_08475</name>
</gene>
<dbReference type="OrthoDB" id="2351415at2"/>
<dbReference type="EMBL" id="RKMG01000033">
    <property type="protein sequence ID" value="RPA57045.1"/>
    <property type="molecule type" value="Genomic_DNA"/>
</dbReference>
<dbReference type="Proteomes" id="UP000273977">
    <property type="component" value="Unassembled WGS sequence"/>
</dbReference>
<dbReference type="InterPro" id="IPR024425">
    <property type="entry name" value="LiaF-like_C"/>
</dbReference>
<dbReference type="InterPro" id="IPR047793">
    <property type="entry name" value="LiaF_C"/>
</dbReference>